<organism evidence="1 2">
    <name type="scientific">Lindgomyces ingoldianus</name>
    <dbReference type="NCBI Taxonomy" id="673940"/>
    <lineage>
        <taxon>Eukaryota</taxon>
        <taxon>Fungi</taxon>
        <taxon>Dikarya</taxon>
        <taxon>Ascomycota</taxon>
        <taxon>Pezizomycotina</taxon>
        <taxon>Dothideomycetes</taxon>
        <taxon>Pleosporomycetidae</taxon>
        <taxon>Pleosporales</taxon>
        <taxon>Lindgomycetaceae</taxon>
        <taxon>Lindgomyces</taxon>
    </lineage>
</organism>
<evidence type="ECO:0000313" key="2">
    <source>
        <dbReference type="Proteomes" id="UP000799755"/>
    </source>
</evidence>
<reference evidence="1" key="1">
    <citation type="journal article" date="2020" name="Stud. Mycol.">
        <title>101 Dothideomycetes genomes: a test case for predicting lifestyles and emergence of pathogens.</title>
        <authorList>
            <person name="Haridas S."/>
            <person name="Albert R."/>
            <person name="Binder M."/>
            <person name="Bloem J."/>
            <person name="Labutti K."/>
            <person name="Salamov A."/>
            <person name="Andreopoulos B."/>
            <person name="Baker S."/>
            <person name="Barry K."/>
            <person name="Bills G."/>
            <person name="Bluhm B."/>
            <person name="Cannon C."/>
            <person name="Castanera R."/>
            <person name="Culley D."/>
            <person name="Daum C."/>
            <person name="Ezra D."/>
            <person name="Gonzalez J."/>
            <person name="Henrissat B."/>
            <person name="Kuo A."/>
            <person name="Liang C."/>
            <person name="Lipzen A."/>
            <person name="Lutzoni F."/>
            <person name="Magnuson J."/>
            <person name="Mondo S."/>
            <person name="Nolan M."/>
            <person name="Ohm R."/>
            <person name="Pangilinan J."/>
            <person name="Park H.-J."/>
            <person name="Ramirez L."/>
            <person name="Alfaro M."/>
            <person name="Sun H."/>
            <person name="Tritt A."/>
            <person name="Yoshinaga Y."/>
            <person name="Zwiers L.-H."/>
            <person name="Turgeon B."/>
            <person name="Goodwin S."/>
            <person name="Spatafora J."/>
            <person name="Crous P."/>
            <person name="Grigoriev I."/>
        </authorList>
    </citation>
    <scope>NUCLEOTIDE SEQUENCE</scope>
    <source>
        <strain evidence="1">ATCC 200398</strain>
    </source>
</reference>
<accession>A0ACB6QHT9</accession>
<protein>
    <submittedName>
        <fullName evidence="1">Uncharacterized protein</fullName>
    </submittedName>
</protein>
<dbReference type="Proteomes" id="UP000799755">
    <property type="component" value="Unassembled WGS sequence"/>
</dbReference>
<evidence type="ECO:0000313" key="1">
    <source>
        <dbReference type="EMBL" id="KAF2465711.1"/>
    </source>
</evidence>
<proteinExistence type="predicted"/>
<gene>
    <name evidence="1" type="ORF">BDR25DRAFT_360231</name>
</gene>
<dbReference type="EMBL" id="MU003528">
    <property type="protein sequence ID" value="KAF2465711.1"/>
    <property type="molecule type" value="Genomic_DNA"/>
</dbReference>
<keyword evidence="2" id="KW-1185">Reference proteome</keyword>
<sequence length="357" mass="39926">MQDRGRGAYIPRAKPKGTQGLDSCNITVSLAVLDLNLIGALCTIYDLNLQSYTRHVLKSNSRIYGAFARHPVDSKFTPISLFTLLSPVSSLHLRVSTFSDLNSYLVNRNSCLPIQDLEFANKANIGGISLDLGAPFQIISMLSGADLRSNGYCGSDFSTTAFMTFPRFQRDKISAQWIKDTFISNPIYRRKFRIRNSQQRPQSSLRKSSSARSRFLHLLASSKRSTKPTYMRFPQSWKLRKSLTGNGENFTADTGISFFTVLFEPEGVNFPSIRVHIRTLITQIVATMVTNILPPNRHPNPHPQLPTRCAVMQNASVRNIPTNPIQNVNENDLPAIRVYATASGWERRRGNGAIEGS</sequence>
<name>A0ACB6QHT9_9PLEO</name>
<comment type="caution">
    <text evidence="1">The sequence shown here is derived from an EMBL/GenBank/DDBJ whole genome shotgun (WGS) entry which is preliminary data.</text>
</comment>